<dbReference type="AlphaFoldDB" id="A0A060S963"/>
<feature type="region of interest" description="Disordered" evidence="1">
    <location>
        <begin position="1"/>
        <end position="30"/>
    </location>
</feature>
<accession>A0A060S963</accession>
<dbReference type="OMA" id="IQERVCL"/>
<feature type="compositionally biased region" description="Pro residues" evidence="1">
    <location>
        <begin position="126"/>
        <end position="142"/>
    </location>
</feature>
<sequence length="431" mass="46326">MSSSQAPYGSSSNTPAHTQTPSSPSGFSQSVALTGSLTFGLDPSFNYNQWTFPTPAFESTGNTLPDTPTSLQVSAEGPAHGPLSSPTPISENLGVLEPLQYGPPQCYQTRSRYPHQQHTPTFTRPPVAPLPATVQPPAPMSPSLPVIESQSAQPDEPQSSQPKKRKQRGGAHSSGASSGGTSASAQPALATAQPVPTPPQSPPASTLPMSSSTTTTTRVPQLAPVMQTSQRQRRGGRRQGVLNFSKQDVTELLHLIRQHMPAGQNGWQKVVTSYNAYASTQGRPKRDVISLRGKYYKLVNAKKPTGDPDCPPEVCEAKRIERAIQERVCLGIINDDLPIPEDWNVAASGSEVDDDAILAAESSTDVNEGDAGVLEGDSQERPAKRLNIEETKADFGVRVVFWLRLRITLIPRSVLNETLHVISPVFSVSRF</sequence>
<dbReference type="PANTHER" id="PTHR34409:SF1">
    <property type="entry name" value="MYB-LIKE DOMAIN-CONTAINING PROTEIN"/>
    <property type="match status" value="1"/>
</dbReference>
<evidence type="ECO:0000313" key="4">
    <source>
        <dbReference type="Proteomes" id="UP000029665"/>
    </source>
</evidence>
<reference evidence="3" key="1">
    <citation type="submission" date="2014-01" db="EMBL/GenBank/DDBJ databases">
        <title>The genome of the white-rot fungus Pycnoporus cinnabarinus: a basidiomycete model with a versatile arsenal for lignocellulosic biomass breakdown.</title>
        <authorList>
            <person name="Levasseur A."/>
            <person name="Lomascolo A."/>
            <person name="Ruiz-Duenas F.J."/>
            <person name="Uzan E."/>
            <person name="Piumi F."/>
            <person name="Kues U."/>
            <person name="Ram A.F.J."/>
            <person name="Murat C."/>
            <person name="Haon M."/>
            <person name="Benoit I."/>
            <person name="Arfi Y."/>
            <person name="Chevret D."/>
            <person name="Drula E."/>
            <person name="Kwon M.J."/>
            <person name="Gouret P."/>
            <person name="Lesage-Meessen L."/>
            <person name="Lombard V."/>
            <person name="Mariette J."/>
            <person name="Noirot C."/>
            <person name="Park J."/>
            <person name="Patyshakuliyeva A."/>
            <person name="Wieneger R.A.B."/>
            <person name="Wosten H.A.B."/>
            <person name="Martin F."/>
            <person name="Coutinho P.M."/>
            <person name="de Vries R."/>
            <person name="Martinez A.T."/>
            <person name="Klopp C."/>
            <person name="Pontarotti P."/>
            <person name="Henrissat B."/>
            <person name="Record E."/>
        </authorList>
    </citation>
    <scope>NUCLEOTIDE SEQUENCE [LARGE SCALE GENOMIC DNA]</scope>
    <source>
        <strain evidence="3">BRFM137</strain>
    </source>
</reference>
<dbReference type="PANTHER" id="PTHR34409">
    <property type="entry name" value="SET DOMAIN-CONTAINING PROTEIN"/>
    <property type="match status" value="1"/>
</dbReference>
<gene>
    <name evidence="3" type="ORF">BN946_scf185000.g76</name>
</gene>
<feature type="compositionally biased region" description="Polar residues" evidence="1">
    <location>
        <begin position="106"/>
        <end position="122"/>
    </location>
</feature>
<feature type="compositionally biased region" description="Low complexity" evidence="1">
    <location>
        <begin position="170"/>
        <end position="194"/>
    </location>
</feature>
<name>A0A060S963_PYCCI</name>
<dbReference type="STRING" id="5643.A0A060S963"/>
<protein>
    <recommendedName>
        <fullName evidence="2">DUF6818 domain-containing protein</fullName>
    </recommendedName>
</protein>
<evidence type="ECO:0000256" key="1">
    <source>
        <dbReference type="SAM" id="MobiDB-lite"/>
    </source>
</evidence>
<proteinExistence type="predicted"/>
<evidence type="ECO:0000259" key="2">
    <source>
        <dbReference type="Pfam" id="PF20681"/>
    </source>
</evidence>
<dbReference type="EMBL" id="CCBP010000028">
    <property type="protein sequence ID" value="CDO68933.1"/>
    <property type="molecule type" value="Genomic_DNA"/>
</dbReference>
<dbReference type="Proteomes" id="UP000029665">
    <property type="component" value="Unassembled WGS sequence"/>
</dbReference>
<dbReference type="Pfam" id="PF20681">
    <property type="entry name" value="DUF6818"/>
    <property type="match status" value="1"/>
</dbReference>
<comment type="caution">
    <text evidence="3">The sequence shown here is derived from an EMBL/GenBank/DDBJ whole genome shotgun (WGS) entry which is preliminary data.</text>
</comment>
<feature type="compositionally biased region" description="Polar residues" evidence="1">
    <location>
        <begin position="50"/>
        <end position="73"/>
    </location>
</feature>
<evidence type="ECO:0000313" key="3">
    <source>
        <dbReference type="EMBL" id="CDO68933.1"/>
    </source>
</evidence>
<feature type="compositionally biased region" description="Polar residues" evidence="1">
    <location>
        <begin position="148"/>
        <end position="161"/>
    </location>
</feature>
<dbReference type="OrthoDB" id="99432at2759"/>
<feature type="compositionally biased region" description="Low complexity" evidence="1">
    <location>
        <begin position="203"/>
        <end position="217"/>
    </location>
</feature>
<feature type="region of interest" description="Disordered" evidence="1">
    <location>
        <begin position="50"/>
        <end position="240"/>
    </location>
</feature>
<organism evidence="3 4">
    <name type="scientific">Pycnoporus cinnabarinus</name>
    <name type="common">Cinnabar-red polypore</name>
    <name type="synonym">Trametes cinnabarina</name>
    <dbReference type="NCBI Taxonomy" id="5643"/>
    <lineage>
        <taxon>Eukaryota</taxon>
        <taxon>Fungi</taxon>
        <taxon>Dikarya</taxon>
        <taxon>Basidiomycota</taxon>
        <taxon>Agaricomycotina</taxon>
        <taxon>Agaricomycetes</taxon>
        <taxon>Polyporales</taxon>
        <taxon>Polyporaceae</taxon>
        <taxon>Trametes</taxon>
    </lineage>
</organism>
<keyword evidence="4" id="KW-1185">Reference proteome</keyword>
<dbReference type="HOGENOM" id="CLU_636378_0_0_1"/>
<dbReference type="InterPro" id="IPR049203">
    <property type="entry name" value="DUF6818"/>
</dbReference>
<feature type="domain" description="DUF6818" evidence="2">
    <location>
        <begin position="261"/>
        <end position="334"/>
    </location>
</feature>